<evidence type="ECO:0000313" key="7">
    <source>
        <dbReference type="EMBL" id="CEM53574.1"/>
    </source>
</evidence>
<name>A0A0G4I976_9ALVE</name>
<dbReference type="Pfam" id="PF00233">
    <property type="entry name" value="PDEase_I"/>
    <property type="match status" value="1"/>
</dbReference>
<keyword evidence="2" id="KW-0378">Hydrolase</keyword>
<feature type="region of interest" description="Disordered" evidence="4">
    <location>
        <begin position="836"/>
        <end position="858"/>
    </location>
</feature>
<dbReference type="AlphaFoldDB" id="A0A0G4I976"/>
<dbReference type="GO" id="GO:0007165">
    <property type="term" value="P:signal transduction"/>
    <property type="evidence" value="ECO:0007669"/>
    <property type="project" value="InterPro"/>
</dbReference>
<proteinExistence type="predicted"/>
<evidence type="ECO:0000256" key="1">
    <source>
        <dbReference type="ARBA" id="ARBA00022723"/>
    </source>
</evidence>
<dbReference type="PRINTS" id="PR00387">
    <property type="entry name" value="PDIESTERASE1"/>
</dbReference>
<reference evidence="7" key="1">
    <citation type="submission" date="2014-11" db="EMBL/GenBank/DDBJ databases">
        <authorList>
            <person name="Otto D Thomas"/>
            <person name="Naeem Raeece"/>
        </authorList>
    </citation>
    <scope>NUCLEOTIDE SEQUENCE</scope>
</reference>
<evidence type="ECO:0000259" key="6">
    <source>
        <dbReference type="PROSITE" id="PS51845"/>
    </source>
</evidence>
<dbReference type="GO" id="GO:0004114">
    <property type="term" value="F:3',5'-cyclic-nucleotide phosphodiesterase activity"/>
    <property type="evidence" value="ECO:0007669"/>
    <property type="project" value="InterPro"/>
</dbReference>
<dbReference type="PANTHER" id="PTHR11347">
    <property type="entry name" value="CYCLIC NUCLEOTIDE PHOSPHODIESTERASE"/>
    <property type="match status" value="1"/>
</dbReference>
<feature type="transmembrane region" description="Helical" evidence="5">
    <location>
        <begin position="195"/>
        <end position="215"/>
    </location>
</feature>
<feature type="transmembrane region" description="Helical" evidence="5">
    <location>
        <begin position="66"/>
        <end position="83"/>
    </location>
</feature>
<feature type="compositionally biased region" description="Basic and acidic residues" evidence="4">
    <location>
        <begin position="955"/>
        <end position="965"/>
    </location>
</feature>
<feature type="binding site" evidence="3">
    <location>
        <position position="658"/>
    </location>
    <ligand>
        <name>Zn(2+)</name>
        <dbReference type="ChEBI" id="CHEBI:29105"/>
        <label>1</label>
    </ligand>
</feature>
<dbReference type="InterPro" id="IPR023088">
    <property type="entry name" value="PDEase"/>
</dbReference>
<keyword evidence="5" id="KW-0812">Transmembrane</keyword>
<feature type="transmembrane region" description="Helical" evidence="5">
    <location>
        <begin position="172"/>
        <end position="190"/>
    </location>
</feature>
<evidence type="ECO:0000256" key="3">
    <source>
        <dbReference type="PIRSR" id="PIRSR623088-3"/>
    </source>
</evidence>
<dbReference type="VEuPathDB" id="CryptoDB:Cvel_12081"/>
<keyword evidence="1 3" id="KW-0479">Metal-binding</keyword>
<dbReference type="GO" id="GO:0046872">
    <property type="term" value="F:metal ion binding"/>
    <property type="evidence" value="ECO:0007669"/>
    <property type="project" value="UniProtKB-KW"/>
</dbReference>
<gene>
    <name evidence="7" type="ORF">Cvel_12081</name>
</gene>
<sequence>MYNLLNQVRQMRLPSFARVPFSLEKRRRGSLVGQRDVSLRKWTGYFTEAGLEERFLLFRQGGRRPVFFLIVLALFIFEIVDTIRDPLTNSAKYGPLEIFRKTTKIVGTSCFMVLSWWFPFPFKYFEKAVGVLVVVTSFLLSWATDRFVNLLAGLYDEHNEDEVPPILTNETLNFSILIGVYTAVVVIMPLRRPTLIVTLAVSYVFGASAVAVSIPKVAVIGAGYSRLVYNCIAALLSSAAVLVAVVFSLTNEEFYARLMFSKIGAQKKKIEMLNDEMEDLLKAKSAGSAGERLVGILNEATKELQKHETLLESTEGPEAPASSPAFTAEQTRRLIKKLREATALASNAEHLLDINLSQTVKQLDALARLQSPREQTEAPQPIPLARQSGEAETMREGNQKGSMISLVSSETGDANHADERQMMQFLSANFVRQRSYGGVTRPRRVTLSPQSNEAGGVGTGTLLRLATTKPEMDEAVNVVLKPFEAHLPTSLSSVRNCRDFGTLPPSPPLLTLADRHSSERVPAREWNLDLTALQGQEVVLTNDLVGLGGQSPVSPARQHKSLIHPEDLHVGGALPPVGLALLRPFIVTLSARQGSTESSTFFLWSVQSGYSTQASYQNAVHGADVALMTVWLTEHVGVRPFLSPVRNVSIVIAALCRDVGHEGVNNMFHINSSSDLAVNYNDRSILESFHAAQTFRLMQKPGCNILSKLGPEDRKMARSSIIDLILDTDMKKHFEFVAAMKLRLKDPEFASSLCGDTWGSPSSSSEKNKEVMEQDVWMVTRACLKAADLGKPVRPNFGLRPCSAGSVAGVFEIGSLLLSCMCRELYVELSRVEMAARESPRDSPSQKKPPAMNQMLGPGQISSVCLANMDENVEKWKLPETTLQVPSQLFDPPPVAPSEPSSSIKSRTPRRDTTRESPFAVLPSQTPEKQEKPVPEQTELTDAARVTSGSASALQHKDKVGKGAKLDQPSGDDEKPPDCSKEASLVD</sequence>
<feature type="binding site" evidence="3">
    <location>
        <position position="621"/>
    </location>
    <ligand>
        <name>Zn(2+)</name>
        <dbReference type="ChEBI" id="CHEBI:29105"/>
        <label>1</label>
    </ligand>
</feature>
<keyword evidence="5" id="KW-0472">Membrane</keyword>
<dbReference type="InterPro" id="IPR003607">
    <property type="entry name" value="HD/PDEase_dom"/>
</dbReference>
<dbReference type="EMBL" id="CDMZ01005707">
    <property type="protein sequence ID" value="CEM53574.1"/>
    <property type="molecule type" value="Genomic_DNA"/>
</dbReference>
<dbReference type="SUPFAM" id="SSF109604">
    <property type="entry name" value="HD-domain/PDEase-like"/>
    <property type="match status" value="1"/>
</dbReference>
<feature type="domain" description="PDEase" evidence="6">
    <location>
        <begin position="522"/>
        <end position="795"/>
    </location>
</feature>
<keyword evidence="5" id="KW-1133">Transmembrane helix</keyword>
<feature type="transmembrane region" description="Helical" evidence="5">
    <location>
        <begin position="227"/>
        <end position="249"/>
    </location>
</feature>
<dbReference type="InterPro" id="IPR036971">
    <property type="entry name" value="PDEase_catalytic_dom_sf"/>
</dbReference>
<feature type="region of interest" description="Disordered" evidence="4">
    <location>
        <begin position="370"/>
        <end position="400"/>
    </location>
</feature>
<evidence type="ECO:0000256" key="5">
    <source>
        <dbReference type="SAM" id="Phobius"/>
    </source>
</evidence>
<organism evidence="7">
    <name type="scientific">Chromera velia CCMP2878</name>
    <dbReference type="NCBI Taxonomy" id="1169474"/>
    <lineage>
        <taxon>Eukaryota</taxon>
        <taxon>Sar</taxon>
        <taxon>Alveolata</taxon>
        <taxon>Colpodellida</taxon>
        <taxon>Chromeraceae</taxon>
        <taxon>Chromera</taxon>
    </lineage>
</organism>
<feature type="binding site" evidence="3">
    <location>
        <position position="788"/>
    </location>
    <ligand>
        <name>Zn(2+)</name>
        <dbReference type="ChEBI" id="CHEBI:29105"/>
        <label>1</label>
    </ligand>
</feature>
<accession>A0A0G4I976</accession>
<feature type="transmembrane region" description="Helical" evidence="5">
    <location>
        <begin position="129"/>
        <end position="152"/>
    </location>
</feature>
<dbReference type="InterPro" id="IPR002073">
    <property type="entry name" value="PDEase_catalytic_dom"/>
</dbReference>
<protein>
    <recommendedName>
        <fullName evidence="6">PDEase domain-containing protein</fullName>
    </recommendedName>
</protein>
<dbReference type="PhylomeDB" id="A0A0G4I976"/>
<dbReference type="CDD" id="cd00077">
    <property type="entry name" value="HDc"/>
    <property type="match status" value="1"/>
</dbReference>
<feature type="compositionally biased region" description="Basic and acidic residues" evidence="4">
    <location>
        <begin position="836"/>
        <end position="845"/>
    </location>
</feature>
<feature type="binding site" evidence="3">
    <location>
        <position position="658"/>
    </location>
    <ligand>
        <name>Zn(2+)</name>
        <dbReference type="ChEBI" id="CHEBI:29105"/>
        <label>2</label>
    </ligand>
</feature>
<evidence type="ECO:0000256" key="4">
    <source>
        <dbReference type="SAM" id="MobiDB-lite"/>
    </source>
</evidence>
<feature type="compositionally biased region" description="Basic and acidic residues" evidence="4">
    <location>
        <begin position="972"/>
        <end position="981"/>
    </location>
</feature>
<dbReference type="PROSITE" id="PS51845">
    <property type="entry name" value="PDEASE_I_2"/>
    <property type="match status" value="1"/>
</dbReference>
<feature type="region of interest" description="Disordered" evidence="4">
    <location>
        <begin position="885"/>
        <end position="987"/>
    </location>
</feature>
<dbReference type="Gene3D" id="1.10.1300.10">
    <property type="entry name" value="3'5'-cyclic nucleotide phosphodiesterase, catalytic domain"/>
    <property type="match status" value="1"/>
</dbReference>
<evidence type="ECO:0000256" key="2">
    <source>
        <dbReference type="ARBA" id="ARBA00022801"/>
    </source>
</evidence>